<evidence type="ECO:0000313" key="4">
    <source>
        <dbReference type="Proteomes" id="UP001589654"/>
    </source>
</evidence>
<evidence type="ECO:0000256" key="1">
    <source>
        <dbReference type="ARBA" id="ARBA00008918"/>
    </source>
</evidence>
<reference evidence="3 4" key="1">
    <citation type="submission" date="2024-09" db="EMBL/GenBank/DDBJ databases">
        <authorList>
            <person name="Sun Q."/>
            <person name="Mori K."/>
        </authorList>
    </citation>
    <scope>NUCLEOTIDE SEQUENCE [LARGE SCALE GENOMIC DNA]</scope>
    <source>
        <strain evidence="3 4">CECT 7682</strain>
    </source>
</reference>
<dbReference type="Pfam" id="PF03364">
    <property type="entry name" value="Polyketide_cyc"/>
    <property type="match status" value="1"/>
</dbReference>
<dbReference type="SUPFAM" id="SSF55961">
    <property type="entry name" value="Bet v1-like"/>
    <property type="match status" value="1"/>
</dbReference>
<feature type="domain" description="Coenzyme Q-binding protein COQ10 START" evidence="2">
    <location>
        <begin position="26"/>
        <end position="146"/>
    </location>
</feature>
<organism evidence="3 4">
    <name type="scientific">Echinicola jeungdonensis</name>
    <dbReference type="NCBI Taxonomy" id="709343"/>
    <lineage>
        <taxon>Bacteria</taxon>
        <taxon>Pseudomonadati</taxon>
        <taxon>Bacteroidota</taxon>
        <taxon>Cytophagia</taxon>
        <taxon>Cytophagales</taxon>
        <taxon>Cyclobacteriaceae</taxon>
        <taxon>Echinicola</taxon>
    </lineage>
</organism>
<keyword evidence="4" id="KW-1185">Reference proteome</keyword>
<gene>
    <name evidence="3" type="ORF">ACFFUR_08295</name>
</gene>
<comment type="similarity">
    <text evidence="1">Belongs to the ribosome association toxin RatA family.</text>
</comment>
<comment type="caution">
    <text evidence="3">The sequence shown here is derived from an EMBL/GenBank/DDBJ whole genome shotgun (WGS) entry which is preliminary data.</text>
</comment>
<protein>
    <submittedName>
        <fullName evidence="3">SRPBCC family protein</fullName>
    </submittedName>
</protein>
<dbReference type="CDD" id="cd07820">
    <property type="entry name" value="SRPBCC_3"/>
    <property type="match status" value="1"/>
</dbReference>
<accession>A0ABV5J682</accession>
<evidence type="ECO:0000313" key="3">
    <source>
        <dbReference type="EMBL" id="MFB9211803.1"/>
    </source>
</evidence>
<dbReference type="InterPro" id="IPR005031">
    <property type="entry name" value="COQ10_START"/>
</dbReference>
<evidence type="ECO:0000259" key="2">
    <source>
        <dbReference type="Pfam" id="PF03364"/>
    </source>
</evidence>
<dbReference type="Proteomes" id="UP001589654">
    <property type="component" value="Unassembled WGS sequence"/>
</dbReference>
<dbReference type="EMBL" id="JBHMEW010000054">
    <property type="protein sequence ID" value="MFB9211803.1"/>
    <property type="molecule type" value="Genomic_DNA"/>
</dbReference>
<dbReference type="Gene3D" id="3.30.530.20">
    <property type="match status" value="1"/>
</dbReference>
<sequence length="177" mass="20496">MKNCSLLKRLRNGSMAHYQLFTEQKIPASLDEVWDFISSPANLKEITPDHMGFDITSKDLPDKMYPGMIISYKVSPLLGIKMNWVTEITHIKDKEFFVDEQRVGPYALWHHQHRLTPLEGGGVLMSDIVTYQPPFGLIGNIANTLFIKRQLKGIFDYRFMAVEKKFGKYKSLEDLRK</sequence>
<name>A0ABV5J682_9BACT</name>
<proteinExistence type="inferred from homology"/>
<dbReference type="RefSeq" id="WP_353959623.1">
    <property type="nucleotide sequence ID" value="NZ_JAUFQT010000001.1"/>
</dbReference>
<dbReference type="InterPro" id="IPR023393">
    <property type="entry name" value="START-like_dom_sf"/>
</dbReference>